<dbReference type="HOGENOM" id="CLU_3259027_0_0_0"/>
<dbReference type="Proteomes" id="UP000006844">
    <property type="component" value="Chromosome"/>
</dbReference>
<proteinExistence type="predicted"/>
<keyword evidence="1" id="KW-0812">Transmembrane</keyword>
<keyword evidence="1" id="KW-1133">Transmembrane helix</keyword>
<dbReference type="KEGG" id="tsa:AciPR4_1757"/>
<evidence type="ECO:0000313" key="3">
    <source>
        <dbReference type="Proteomes" id="UP000006844"/>
    </source>
</evidence>
<keyword evidence="3" id="KW-1185">Reference proteome</keyword>
<protein>
    <submittedName>
        <fullName evidence="2">Uncharacterized protein</fullName>
    </submittedName>
</protein>
<organism evidence="2 3">
    <name type="scientific">Terriglobus saanensis (strain ATCC BAA-1853 / DSM 23119 / SP1PR4)</name>
    <dbReference type="NCBI Taxonomy" id="401053"/>
    <lineage>
        <taxon>Bacteria</taxon>
        <taxon>Pseudomonadati</taxon>
        <taxon>Acidobacteriota</taxon>
        <taxon>Terriglobia</taxon>
        <taxon>Terriglobales</taxon>
        <taxon>Acidobacteriaceae</taxon>
        <taxon>Terriglobus</taxon>
    </lineage>
</organism>
<dbReference type="EMBL" id="CP002467">
    <property type="protein sequence ID" value="ADV82564.1"/>
    <property type="molecule type" value="Genomic_DNA"/>
</dbReference>
<reference evidence="2 3" key="1">
    <citation type="journal article" date="2012" name="Stand. Genomic Sci.">
        <title>Complete genome sequence of Terriglobus saanensis type strain SP1PR4(T), an Acidobacteria from tundra soil.</title>
        <authorList>
            <person name="Rawat S.R."/>
            <person name="Mannisto M.K."/>
            <person name="Starovoytov V."/>
            <person name="Goodwin L."/>
            <person name="Nolan M."/>
            <person name="Hauser L."/>
            <person name="Land M."/>
            <person name="Davenport K.W."/>
            <person name="Woyke T."/>
            <person name="Haggblom M.M."/>
        </authorList>
    </citation>
    <scope>NUCLEOTIDE SEQUENCE</scope>
    <source>
        <strain evidence="3">ATCC BAA-1853 / DSM 23119 / SP1PR4</strain>
    </source>
</reference>
<keyword evidence="1" id="KW-0472">Membrane</keyword>
<dbReference type="AlphaFoldDB" id="E8V473"/>
<gene>
    <name evidence="2" type="ordered locus">AciPR4_1757</name>
</gene>
<name>E8V473_TERSS</name>
<dbReference type="RefSeq" id="WP_013568297.1">
    <property type="nucleotide sequence ID" value="NC_014963.1"/>
</dbReference>
<evidence type="ECO:0000256" key="1">
    <source>
        <dbReference type="SAM" id="Phobius"/>
    </source>
</evidence>
<evidence type="ECO:0000313" key="2">
    <source>
        <dbReference type="EMBL" id="ADV82564.1"/>
    </source>
</evidence>
<sequence length="42" mass="4813">MDSNYGTMGTQFLHITYAAIIVAQIAYVGWLAYRWSRTTKGR</sequence>
<feature type="transmembrane region" description="Helical" evidence="1">
    <location>
        <begin position="12"/>
        <end position="33"/>
    </location>
</feature>
<accession>E8V473</accession>